<evidence type="ECO:0000256" key="4">
    <source>
        <dbReference type="ARBA" id="ARBA00022989"/>
    </source>
</evidence>
<feature type="transmembrane region" description="Helical" evidence="6">
    <location>
        <begin position="93"/>
        <end position="114"/>
    </location>
</feature>
<evidence type="ECO:0000256" key="2">
    <source>
        <dbReference type="ARBA" id="ARBA00022475"/>
    </source>
</evidence>
<proteinExistence type="inferred from homology"/>
<keyword evidence="4 6" id="KW-1133">Transmembrane helix</keyword>
<keyword evidence="3 6" id="KW-0812">Transmembrane</keyword>
<reference evidence="8" key="1">
    <citation type="submission" date="2021-04" db="EMBL/GenBank/DDBJ databases">
        <title>Taxonomic assessment of Weissella genus.</title>
        <authorList>
            <person name="Fanelli F."/>
            <person name="Chieffi D."/>
            <person name="Dell'Aquila A."/>
            <person name="Gyu-Sung C."/>
            <person name="Franz C.M.A.P."/>
            <person name="Fusco V."/>
        </authorList>
    </citation>
    <scope>NUCLEOTIDE SEQUENCE</scope>
    <source>
        <strain evidence="8">LMG 25373</strain>
    </source>
</reference>
<dbReference type="EMBL" id="JAGMVS010000062">
    <property type="protein sequence ID" value="MCM2437355.1"/>
    <property type="molecule type" value="Genomic_DNA"/>
</dbReference>
<evidence type="ECO:0000313" key="9">
    <source>
        <dbReference type="Proteomes" id="UP001057481"/>
    </source>
</evidence>
<evidence type="ECO:0000256" key="1">
    <source>
        <dbReference type="ARBA" id="ARBA00004651"/>
    </source>
</evidence>
<name>A0ABT0VHR9_9LACO</name>
<dbReference type="Pfam" id="PF09335">
    <property type="entry name" value="VTT_dom"/>
    <property type="match status" value="1"/>
</dbReference>
<dbReference type="Proteomes" id="UP001057481">
    <property type="component" value="Unassembled WGS sequence"/>
</dbReference>
<dbReference type="RefSeq" id="WP_205142785.1">
    <property type="nucleotide sequence ID" value="NZ_JAFBDN010000001.1"/>
</dbReference>
<feature type="transmembrane region" description="Helical" evidence="6">
    <location>
        <begin position="172"/>
        <end position="196"/>
    </location>
</feature>
<evidence type="ECO:0000313" key="8">
    <source>
        <dbReference type="EMBL" id="MCM2437355.1"/>
    </source>
</evidence>
<dbReference type="PANTHER" id="PTHR12677:SF49">
    <property type="entry name" value="TVP38_TMEM64 FAMILY MEMBRANE PROTEIN"/>
    <property type="match status" value="1"/>
</dbReference>
<sequence length="197" mass="22016">MKKTTKIQTYHVLQIISYLGIIATLSLTVYLWQIGAFTNLKVLQKLVGLDAHPLLAPLIFIALQICQIIIPIIPGALTLTAGVLLFGPWWGFLYNYLGIIIGSTLAFLLARYFGGQLLIHLFSLKQRTKYLTWLDQNERRFAKFFIVAILLPGFPDDLLTMIAGLSKMSLRTFCIIILIAKPLSIASYSGLAKLFIG</sequence>
<feature type="domain" description="VTT" evidence="7">
    <location>
        <begin position="73"/>
        <end position="189"/>
    </location>
</feature>
<accession>A0ABT0VHR9</accession>
<comment type="similarity">
    <text evidence="6">Belongs to the TVP38/TMEM64 family.</text>
</comment>
<gene>
    <name evidence="8" type="ORF">KAK10_05470</name>
</gene>
<evidence type="ECO:0000256" key="6">
    <source>
        <dbReference type="RuleBase" id="RU366058"/>
    </source>
</evidence>
<dbReference type="InterPro" id="IPR015414">
    <property type="entry name" value="TMEM64"/>
</dbReference>
<comment type="caution">
    <text evidence="8">The sequence shown here is derived from an EMBL/GenBank/DDBJ whole genome shotgun (WGS) entry which is preliminary data.</text>
</comment>
<feature type="transmembrane region" description="Helical" evidence="6">
    <location>
        <begin position="141"/>
        <end position="165"/>
    </location>
</feature>
<dbReference type="PANTHER" id="PTHR12677">
    <property type="entry name" value="GOLGI APPARATUS MEMBRANE PROTEIN TVP38-RELATED"/>
    <property type="match status" value="1"/>
</dbReference>
<organism evidence="8 9">
    <name type="scientific">Periweissella beninensis</name>
    <dbReference type="NCBI Taxonomy" id="504936"/>
    <lineage>
        <taxon>Bacteria</taxon>
        <taxon>Bacillati</taxon>
        <taxon>Bacillota</taxon>
        <taxon>Bacilli</taxon>
        <taxon>Lactobacillales</taxon>
        <taxon>Lactobacillaceae</taxon>
        <taxon>Periweissella</taxon>
    </lineage>
</organism>
<keyword evidence="2 6" id="KW-1003">Cell membrane</keyword>
<keyword evidence="9" id="KW-1185">Reference proteome</keyword>
<evidence type="ECO:0000256" key="5">
    <source>
        <dbReference type="ARBA" id="ARBA00023136"/>
    </source>
</evidence>
<evidence type="ECO:0000259" key="7">
    <source>
        <dbReference type="Pfam" id="PF09335"/>
    </source>
</evidence>
<feature type="transmembrane region" description="Helical" evidence="6">
    <location>
        <begin position="12"/>
        <end position="34"/>
    </location>
</feature>
<comment type="subcellular location">
    <subcellularLocation>
        <location evidence="1 6">Cell membrane</location>
        <topology evidence="1 6">Multi-pass membrane protein</topology>
    </subcellularLocation>
</comment>
<evidence type="ECO:0000256" key="3">
    <source>
        <dbReference type="ARBA" id="ARBA00022692"/>
    </source>
</evidence>
<feature type="transmembrane region" description="Helical" evidence="6">
    <location>
        <begin position="54"/>
        <end position="86"/>
    </location>
</feature>
<protein>
    <recommendedName>
        <fullName evidence="6">TVP38/TMEM64 family membrane protein</fullName>
    </recommendedName>
</protein>
<dbReference type="InterPro" id="IPR032816">
    <property type="entry name" value="VTT_dom"/>
</dbReference>
<keyword evidence="5 6" id="KW-0472">Membrane</keyword>